<reference evidence="3 4" key="1">
    <citation type="submission" date="2007-08" db="EMBL/GenBank/DDBJ databases">
        <title>Complete sequence of Thermotoga lettingae TMO.</title>
        <authorList>
            <consortium name="US DOE Joint Genome Institute"/>
            <person name="Copeland A."/>
            <person name="Lucas S."/>
            <person name="Lapidus A."/>
            <person name="Barry K."/>
            <person name="Glavina del Rio T."/>
            <person name="Dalin E."/>
            <person name="Tice H."/>
            <person name="Pitluck S."/>
            <person name="Foster B."/>
            <person name="Bruce D."/>
            <person name="Schmutz J."/>
            <person name="Larimer F."/>
            <person name="Land M."/>
            <person name="Hauser L."/>
            <person name="Kyrpides N."/>
            <person name="Mikhailova N."/>
            <person name="Nelson K."/>
            <person name="Gogarten J.P."/>
            <person name="Noll K."/>
            <person name="Richardson P."/>
        </authorList>
    </citation>
    <scope>NUCLEOTIDE SEQUENCE [LARGE SCALE GENOMIC DNA]</scope>
    <source>
        <strain evidence="4">ATCC BAA-301 / DSM 14385 / NBRC 107922 / TMO</strain>
    </source>
</reference>
<sequence length="147" mass="17414">MLRIPEMEFIEYFNAPIEKTWTTFVNHCGWDPWFTDGMKIDLYEGGQIYFRWKRLTQGQIVEDKGIVISIIPHKIMEFWWYEYDDGYRSRVKMTFQSDAARGTWVKIEDRVFVSNVNELDIAFGCAFGWGQMLCLAKAYIEKGVILI</sequence>
<feature type="domain" description="Activator of Hsp90 ATPase homologue 1/2-like C-terminal" evidence="2">
    <location>
        <begin position="14"/>
        <end position="133"/>
    </location>
</feature>
<dbReference type="Pfam" id="PF08327">
    <property type="entry name" value="AHSA1"/>
    <property type="match status" value="1"/>
</dbReference>
<dbReference type="OrthoDB" id="2632836at2"/>
<dbReference type="eggNOG" id="COG3832">
    <property type="taxonomic scope" value="Bacteria"/>
</dbReference>
<evidence type="ECO:0000256" key="1">
    <source>
        <dbReference type="ARBA" id="ARBA00006817"/>
    </source>
</evidence>
<dbReference type="Proteomes" id="UP000002016">
    <property type="component" value="Chromosome"/>
</dbReference>
<dbReference type="STRING" id="416591.Tlet_0181"/>
<dbReference type="SUPFAM" id="SSF55961">
    <property type="entry name" value="Bet v1-like"/>
    <property type="match status" value="1"/>
</dbReference>
<keyword evidence="4" id="KW-1185">Reference proteome</keyword>
<accession>A8F3L7</accession>
<name>A8F3L7_PSELT</name>
<dbReference type="AlphaFoldDB" id="A8F3L7"/>
<proteinExistence type="inferred from homology"/>
<dbReference type="EMBL" id="CP000812">
    <property type="protein sequence ID" value="ABV32751.1"/>
    <property type="molecule type" value="Genomic_DNA"/>
</dbReference>
<evidence type="ECO:0000313" key="3">
    <source>
        <dbReference type="EMBL" id="ABV32751.1"/>
    </source>
</evidence>
<evidence type="ECO:0000313" key="4">
    <source>
        <dbReference type="Proteomes" id="UP000002016"/>
    </source>
</evidence>
<dbReference type="Gene3D" id="3.30.530.20">
    <property type="match status" value="1"/>
</dbReference>
<dbReference type="CDD" id="cd07814">
    <property type="entry name" value="SRPBCC_CalC_Aha1-like"/>
    <property type="match status" value="1"/>
</dbReference>
<gene>
    <name evidence="3" type="ordered locus">Tlet_0181</name>
</gene>
<dbReference type="InterPro" id="IPR013538">
    <property type="entry name" value="ASHA1/2-like_C"/>
</dbReference>
<protein>
    <recommendedName>
        <fullName evidence="2">Activator of Hsp90 ATPase homologue 1/2-like C-terminal domain-containing protein</fullName>
    </recommendedName>
</protein>
<reference evidence="3 4" key="2">
    <citation type="journal article" date="2009" name="Proc. Natl. Acad. Sci. U.S.A.">
        <title>On the chimeric nature, thermophilic origin, and phylogenetic placement of the Thermotogales.</title>
        <authorList>
            <person name="Zhaxybayeva O."/>
            <person name="Swithers K.S."/>
            <person name="Lapierre P."/>
            <person name="Fournier G.P."/>
            <person name="Bickhart D.M."/>
            <person name="DeBoy R.T."/>
            <person name="Nelson K.E."/>
            <person name="Nesbo C.L."/>
            <person name="Doolittle W.F."/>
            <person name="Gogarten J.P."/>
            <person name="Noll K.M."/>
        </authorList>
    </citation>
    <scope>NUCLEOTIDE SEQUENCE [LARGE SCALE GENOMIC DNA]</scope>
    <source>
        <strain evidence="4">ATCC BAA-301 / DSM 14385 / NBRC 107922 / TMO</strain>
    </source>
</reference>
<dbReference type="RefSeq" id="WP_012002232.1">
    <property type="nucleotide sequence ID" value="NC_009828.1"/>
</dbReference>
<dbReference type="InterPro" id="IPR023393">
    <property type="entry name" value="START-like_dom_sf"/>
</dbReference>
<evidence type="ECO:0000259" key="2">
    <source>
        <dbReference type="Pfam" id="PF08327"/>
    </source>
</evidence>
<comment type="similarity">
    <text evidence="1">Belongs to the AHA1 family.</text>
</comment>
<dbReference type="KEGG" id="tle:Tlet_0181"/>
<organism evidence="3 4">
    <name type="scientific">Pseudothermotoga lettingae (strain ATCC BAA-301 / DSM 14385 / NBRC 107922 / TMO)</name>
    <name type="common">Thermotoga lettingae</name>
    <dbReference type="NCBI Taxonomy" id="416591"/>
    <lineage>
        <taxon>Bacteria</taxon>
        <taxon>Thermotogati</taxon>
        <taxon>Thermotogota</taxon>
        <taxon>Thermotogae</taxon>
        <taxon>Thermotogales</taxon>
        <taxon>Thermotogaceae</taxon>
        <taxon>Pseudothermotoga</taxon>
    </lineage>
</organism>
<dbReference type="HOGENOM" id="CLU_1757940_0_0_0"/>